<dbReference type="RefSeq" id="XP_024389973.1">
    <property type="nucleotide sequence ID" value="XM_024534205.2"/>
</dbReference>
<accession>A0A2K1JR02</accession>
<organism evidence="3">
    <name type="scientific">Physcomitrium patens</name>
    <name type="common">Spreading-leaved earth moss</name>
    <name type="synonym">Physcomitrella patens</name>
    <dbReference type="NCBI Taxonomy" id="3218"/>
    <lineage>
        <taxon>Eukaryota</taxon>
        <taxon>Viridiplantae</taxon>
        <taxon>Streptophyta</taxon>
        <taxon>Embryophyta</taxon>
        <taxon>Bryophyta</taxon>
        <taxon>Bryophytina</taxon>
        <taxon>Bryopsida</taxon>
        <taxon>Funariidae</taxon>
        <taxon>Funariales</taxon>
        <taxon>Funariaceae</taxon>
        <taxon>Physcomitrium</taxon>
    </lineage>
</organism>
<dbReference type="Gramene" id="Pp3c12_13990V3.1">
    <property type="protein sequence ID" value="Pp3c12_13990V3.1"/>
    <property type="gene ID" value="Pp3c12_13990"/>
</dbReference>
<keyword evidence="2" id="KW-1133">Transmembrane helix</keyword>
<name>A0A2K1JR02_PHYPA</name>
<dbReference type="PANTHER" id="PTHR34208:SF5">
    <property type="entry name" value="OS01G0144000 PROTEIN"/>
    <property type="match status" value="1"/>
</dbReference>
<dbReference type="EMBL" id="ABEU02000012">
    <property type="protein sequence ID" value="PNR43866.1"/>
    <property type="molecule type" value="Genomic_DNA"/>
</dbReference>
<dbReference type="EnsemblPlants" id="Pp3c12_13990V3.2">
    <property type="protein sequence ID" value="Pp3c12_13990V3.2"/>
    <property type="gene ID" value="Pp3c12_13990"/>
</dbReference>
<dbReference type="GO" id="GO:0045488">
    <property type="term" value="P:pectin metabolic process"/>
    <property type="evidence" value="ECO:0007669"/>
    <property type="project" value="InterPro"/>
</dbReference>
<proteinExistence type="predicted"/>
<gene>
    <name evidence="4" type="primary">LOC112289195</name>
    <name evidence="3" type="ORF">PHYPA_016249</name>
</gene>
<protein>
    <submittedName>
        <fullName evidence="3 4">Uncharacterized protein</fullName>
    </submittedName>
</protein>
<dbReference type="Proteomes" id="UP000006727">
    <property type="component" value="Chromosome 12"/>
</dbReference>
<dbReference type="SUPFAM" id="SSF53335">
    <property type="entry name" value="S-adenosyl-L-methionine-dependent methyltransferases"/>
    <property type="match status" value="1"/>
</dbReference>
<dbReference type="Gramene" id="Pp3c12_13990V3.2">
    <property type="protein sequence ID" value="Pp3c12_13990V3.2"/>
    <property type="gene ID" value="Pp3c12_13990"/>
</dbReference>
<keyword evidence="5" id="KW-1185">Reference proteome</keyword>
<evidence type="ECO:0000256" key="1">
    <source>
        <dbReference type="SAM" id="MobiDB-lite"/>
    </source>
</evidence>
<reference evidence="3 5" key="2">
    <citation type="journal article" date="2018" name="Plant J.">
        <title>The Physcomitrella patens chromosome-scale assembly reveals moss genome structure and evolution.</title>
        <authorList>
            <person name="Lang D."/>
            <person name="Ullrich K.K."/>
            <person name="Murat F."/>
            <person name="Fuchs J."/>
            <person name="Jenkins J."/>
            <person name="Haas F.B."/>
            <person name="Piednoel M."/>
            <person name="Gundlach H."/>
            <person name="Van Bel M."/>
            <person name="Meyberg R."/>
            <person name="Vives C."/>
            <person name="Morata J."/>
            <person name="Symeonidi A."/>
            <person name="Hiss M."/>
            <person name="Muchero W."/>
            <person name="Kamisugi Y."/>
            <person name="Saleh O."/>
            <person name="Blanc G."/>
            <person name="Decker E.L."/>
            <person name="van Gessel N."/>
            <person name="Grimwood J."/>
            <person name="Hayes R.D."/>
            <person name="Graham S.W."/>
            <person name="Gunter L.E."/>
            <person name="McDaniel S.F."/>
            <person name="Hoernstein S.N.W."/>
            <person name="Larsson A."/>
            <person name="Li F.W."/>
            <person name="Perroud P.F."/>
            <person name="Phillips J."/>
            <person name="Ranjan P."/>
            <person name="Rokshar D.S."/>
            <person name="Rothfels C.J."/>
            <person name="Schneider L."/>
            <person name="Shu S."/>
            <person name="Stevenson D.W."/>
            <person name="Thummler F."/>
            <person name="Tillich M."/>
            <person name="Villarreal Aguilar J.C."/>
            <person name="Widiez T."/>
            <person name="Wong G.K."/>
            <person name="Wymore A."/>
            <person name="Zhang Y."/>
            <person name="Zimmer A.D."/>
            <person name="Quatrano R.S."/>
            <person name="Mayer K.F.X."/>
            <person name="Goodstein D."/>
            <person name="Casacuberta J.M."/>
            <person name="Vandepoele K."/>
            <person name="Reski R."/>
            <person name="Cuming A.C."/>
            <person name="Tuskan G.A."/>
            <person name="Maumus F."/>
            <person name="Salse J."/>
            <person name="Schmutz J."/>
            <person name="Rensing S.A."/>
        </authorList>
    </citation>
    <scope>NUCLEOTIDE SEQUENCE [LARGE SCALE GENOMIC DNA]</scope>
    <source>
        <strain evidence="4 5">cv. Gransden 2004</strain>
    </source>
</reference>
<dbReference type="OrthoDB" id="745247at2759"/>
<dbReference type="FunCoup" id="A0A2K1JR02">
    <property type="interactions" value="2443"/>
</dbReference>
<reference evidence="4" key="3">
    <citation type="submission" date="2020-12" db="UniProtKB">
        <authorList>
            <consortium name="EnsemblPlants"/>
        </authorList>
    </citation>
    <scope>IDENTIFICATION</scope>
</reference>
<dbReference type="OMA" id="SANWWIR"/>
<evidence type="ECO:0000313" key="3">
    <source>
        <dbReference type="EMBL" id="PNR43866.1"/>
    </source>
</evidence>
<dbReference type="InterPro" id="IPR044689">
    <property type="entry name" value="CGR2/3"/>
</dbReference>
<evidence type="ECO:0000313" key="5">
    <source>
        <dbReference type="Proteomes" id="UP000006727"/>
    </source>
</evidence>
<reference evidence="3 5" key="1">
    <citation type="journal article" date="2008" name="Science">
        <title>The Physcomitrella genome reveals evolutionary insights into the conquest of land by plants.</title>
        <authorList>
            <person name="Rensing S."/>
            <person name="Lang D."/>
            <person name="Zimmer A."/>
            <person name="Terry A."/>
            <person name="Salamov A."/>
            <person name="Shapiro H."/>
            <person name="Nishiyama T."/>
            <person name="Perroud P.-F."/>
            <person name="Lindquist E."/>
            <person name="Kamisugi Y."/>
            <person name="Tanahashi T."/>
            <person name="Sakakibara K."/>
            <person name="Fujita T."/>
            <person name="Oishi K."/>
            <person name="Shin-I T."/>
            <person name="Kuroki Y."/>
            <person name="Toyoda A."/>
            <person name="Suzuki Y."/>
            <person name="Hashimoto A."/>
            <person name="Yamaguchi K."/>
            <person name="Sugano A."/>
            <person name="Kohara Y."/>
            <person name="Fujiyama A."/>
            <person name="Anterola A."/>
            <person name="Aoki S."/>
            <person name="Ashton N."/>
            <person name="Barbazuk W.B."/>
            <person name="Barker E."/>
            <person name="Bennetzen J."/>
            <person name="Bezanilla M."/>
            <person name="Blankenship R."/>
            <person name="Cho S.H."/>
            <person name="Dutcher S."/>
            <person name="Estelle M."/>
            <person name="Fawcett J.A."/>
            <person name="Gundlach H."/>
            <person name="Hanada K."/>
            <person name="Heyl A."/>
            <person name="Hicks K.A."/>
            <person name="Hugh J."/>
            <person name="Lohr M."/>
            <person name="Mayer K."/>
            <person name="Melkozernov A."/>
            <person name="Murata T."/>
            <person name="Nelson D."/>
            <person name="Pils B."/>
            <person name="Prigge M."/>
            <person name="Reiss B."/>
            <person name="Renner T."/>
            <person name="Rombauts S."/>
            <person name="Rushton P."/>
            <person name="Sanderfoot A."/>
            <person name="Schween G."/>
            <person name="Shiu S.-H."/>
            <person name="Stueber K."/>
            <person name="Theodoulou F.L."/>
            <person name="Tu H."/>
            <person name="Van de Peer Y."/>
            <person name="Verrier P.J."/>
            <person name="Waters E."/>
            <person name="Wood A."/>
            <person name="Yang L."/>
            <person name="Cove D."/>
            <person name="Cuming A."/>
            <person name="Hasebe M."/>
            <person name="Lucas S."/>
            <person name="Mishler D.B."/>
            <person name="Reski R."/>
            <person name="Grigoriev I."/>
            <person name="Quatrano R.S."/>
            <person name="Boore J.L."/>
        </authorList>
    </citation>
    <scope>NUCLEOTIDE SEQUENCE [LARGE SCALE GENOMIC DNA]</scope>
    <source>
        <strain evidence="4 5">cv. Gransden 2004</strain>
    </source>
</reference>
<sequence length="307" mass="33879">MLGSTARRPGLPIRRPPGTSQLGISVTPPPKPRFSPMVSICFLAVGAILLFGYSYGDLVFQSPQSNDPEIKVTEVKDTGAKEVTQTTPDNDIEEEPQLVWDGVKASSQSECTASVCGVIDVLQDMYGKNMLRLLHIGPGTCGIVSKLLEESSSEVWGVQPFPMKSPVQKKCQTLVKKGLIRVAEVNQVLPYRSRSFSFVLVTDILDVMKKRDLNTTLPELSRLSAHDLVVIVGNGRPQPIENTALAGQLGKFNKPRTRDWWLQQFHAAGLKEDEEKKTHFEVAVSERGNKSSFHIFHLIVPSFSSPI</sequence>
<dbReference type="GeneID" id="112289195"/>
<evidence type="ECO:0000256" key="2">
    <source>
        <dbReference type="SAM" id="Phobius"/>
    </source>
</evidence>
<feature type="compositionally biased region" description="Low complexity" evidence="1">
    <location>
        <begin position="7"/>
        <end position="18"/>
    </location>
</feature>
<dbReference type="RefSeq" id="XP_024389972.1">
    <property type="nucleotide sequence ID" value="XM_024534204.2"/>
</dbReference>
<dbReference type="PaxDb" id="3218-PP1S70_244V6.1"/>
<dbReference type="GO" id="GO:0008168">
    <property type="term" value="F:methyltransferase activity"/>
    <property type="evidence" value="ECO:0007669"/>
    <property type="project" value="InterPro"/>
</dbReference>
<evidence type="ECO:0000313" key="4">
    <source>
        <dbReference type="EnsemblPlants" id="Pp3c12_13990V3.1"/>
    </source>
</evidence>
<dbReference type="AlphaFoldDB" id="A0A2K1JR02"/>
<dbReference type="STRING" id="3218.A0A2K1JR02"/>
<dbReference type="KEGG" id="ppp:112289195"/>
<dbReference type="PANTHER" id="PTHR34208">
    <property type="entry name" value="S-ADENOSYL-L-METHIONINE-DEPENDENT METHYLTRANSFERASE-RELATED"/>
    <property type="match status" value="1"/>
</dbReference>
<keyword evidence="2" id="KW-0812">Transmembrane</keyword>
<feature type="transmembrane region" description="Helical" evidence="2">
    <location>
        <begin position="37"/>
        <end position="56"/>
    </location>
</feature>
<dbReference type="InterPro" id="IPR029063">
    <property type="entry name" value="SAM-dependent_MTases_sf"/>
</dbReference>
<dbReference type="EnsemblPlants" id="Pp3c12_13990V3.1">
    <property type="protein sequence ID" value="Pp3c12_13990V3.1"/>
    <property type="gene ID" value="Pp3c12_13990"/>
</dbReference>
<feature type="region of interest" description="Disordered" evidence="1">
    <location>
        <begin position="1"/>
        <end position="25"/>
    </location>
</feature>
<keyword evidence="2" id="KW-0472">Membrane</keyword>